<gene>
    <name evidence="5" type="primary">rhaR</name>
    <name evidence="5" type="ORF">LASUN_17750</name>
</gene>
<dbReference type="EMBL" id="MIQE01000019">
    <property type="protein sequence ID" value="OFA10547.1"/>
    <property type="molecule type" value="Genomic_DNA"/>
</dbReference>
<dbReference type="PROSITE" id="PS01124">
    <property type="entry name" value="HTH_ARAC_FAMILY_2"/>
    <property type="match status" value="1"/>
</dbReference>
<keyword evidence="1" id="KW-0805">Transcription regulation</keyword>
<dbReference type="AlphaFoldDB" id="A0A1E7XBQ3"/>
<evidence type="ECO:0000256" key="2">
    <source>
        <dbReference type="ARBA" id="ARBA00023125"/>
    </source>
</evidence>
<dbReference type="RefSeq" id="WP_070368142.1">
    <property type="nucleotide sequence ID" value="NZ_JAZHVW010000011.1"/>
</dbReference>
<dbReference type="InterPro" id="IPR009057">
    <property type="entry name" value="Homeodomain-like_sf"/>
</dbReference>
<dbReference type="Pfam" id="PF12833">
    <property type="entry name" value="HTH_18"/>
    <property type="match status" value="1"/>
</dbReference>
<dbReference type="Gene3D" id="2.60.120.10">
    <property type="entry name" value="Jelly Rolls"/>
    <property type="match status" value="1"/>
</dbReference>
<comment type="caution">
    <text evidence="5">The sequence shown here is derived from an EMBL/GenBank/DDBJ whole genome shotgun (WGS) entry which is preliminary data.</text>
</comment>
<evidence type="ECO:0000256" key="3">
    <source>
        <dbReference type="ARBA" id="ARBA00023163"/>
    </source>
</evidence>
<evidence type="ECO:0000256" key="1">
    <source>
        <dbReference type="ARBA" id="ARBA00023015"/>
    </source>
</evidence>
<dbReference type="InterPro" id="IPR014710">
    <property type="entry name" value="RmlC-like_jellyroll"/>
</dbReference>
<dbReference type="PANTHER" id="PTHR43280:SF2">
    <property type="entry name" value="HTH-TYPE TRANSCRIPTIONAL REGULATOR EXSA"/>
    <property type="match status" value="1"/>
</dbReference>
<organism evidence="5 6">
    <name type="scientific">Lentilactobacillus sunkii</name>
    <dbReference type="NCBI Taxonomy" id="481719"/>
    <lineage>
        <taxon>Bacteria</taxon>
        <taxon>Bacillati</taxon>
        <taxon>Bacillota</taxon>
        <taxon>Bacilli</taxon>
        <taxon>Lactobacillales</taxon>
        <taxon>Lactobacillaceae</taxon>
        <taxon>Lentilactobacillus</taxon>
    </lineage>
</organism>
<dbReference type="InterPro" id="IPR003313">
    <property type="entry name" value="AraC-bd"/>
</dbReference>
<dbReference type="InterPro" id="IPR020449">
    <property type="entry name" value="Tscrpt_reg_AraC-type_HTH"/>
</dbReference>
<proteinExistence type="predicted"/>
<evidence type="ECO:0000259" key="4">
    <source>
        <dbReference type="PROSITE" id="PS01124"/>
    </source>
</evidence>
<dbReference type="Proteomes" id="UP000177010">
    <property type="component" value="Unassembled WGS sequence"/>
</dbReference>
<accession>A0A1E7XBQ3</accession>
<dbReference type="Pfam" id="PF02311">
    <property type="entry name" value="AraC_binding"/>
    <property type="match status" value="1"/>
</dbReference>
<dbReference type="PANTHER" id="PTHR43280">
    <property type="entry name" value="ARAC-FAMILY TRANSCRIPTIONAL REGULATOR"/>
    <property type="match status" value="1"/>
</dbReference>
<reference evidence="5 6" key="1">
    <citation type="submission" date="2016-09" db="EMBL/GenBank/DDBJ databases">
        <title>Genome Sequence of Lactobacillus sunkii Strain CG01.</title>
        <authorList>
            <person name="Poehlein A."/>
            <person name="Gabris C."/>
            <person name="Bengelsdorf F.R."/>
            <person name="Duerre P."/>
            <person name="Daniel R."/>
        </authorList>
    </citation>
    <scope>NUCLEOTIDE SEQUENCE [LARGE SCALE GENOMIC DNA]</scope>
    <source>
        <strain evidence="5 6">CG_D</strain>
    </source>
</reference>
<dbReference type="Gene3D" id="1.10.10.60">
    <property type="entry name" value="Homeodomain-like"/>
    <property type="match status" value="2"/>
</dbReference>
<dbReference type="PRINTS" id="PR00032">
    <property type="entry name" value="HTHARAC"/>
</dbReference>
<dbReference type="InterPro" id="IPR037923">
    <property type="entry name" value="HTH-like"/>
</dbReference>
<dbReference type="SUPFAM" id="SSF51215">
    <property type="entry name" value="Regulatory protein AraC"/>
    <property type="match status" value="1"/>
</dbReference>
<feature type="domain" description="HTH araC/xylS-type" evidence="4">
    <location>
        <begin position="177"/>
        <end position="275"/>
    </location>
</feature>
<evidence type="ECO:0000313" key="6">
    <source>
        <dbReference type="Proteomes" id="UP000177010"/>
    </source>
</evidence>
<dbReference type="InterPro" id="IPR018060">
    <property type="entry name" value="HTH_AraC"/>
</dbReference>
<dbReference type="GO" id="GO:0043565">
    <property type="term" value="F:sequence-specific DNA binding"/>
    <property type="evidence" value="ECO:0007669"/>
    <property type="project" value="InterPro"/>
</dbReference>
<dbReference type="SUPFAM" id="SSF46689">
    <property type="entry name" value="Homeodomain-like"/>
    <property type="match status" value="2"/>
</dbReference>
<sequence length="305" mass="35676">MIKAHVVRDTFIRTELNYIDHPQAQRDMHYHPECELMLILDGDGEFIYNGRTYPAQPGSLFIIKPNIPHRIDMMNSKSHTRIVIEFDGNYTDTKMKELIGFGTFDFFDKFTGVYQLPSSILQNIQRTMTVIVDEQINKRPGYLEMIVCKLCQLFLQINRDVKSDRNRKASSPEQLVQTAIEYIEEHPAVSLSLADISKELFVTREYLSRMFKKYKNTTVQKYINLSKSRTAKELLNSTEDSIAKIADELGFQSTSYFSTVFKNETGMSPRKYREFVKITNQLENDYNNRNLKSKRLLDKLHLHDE</sequence>
<dbReference type="STRING" id="481719.LASUN_17750"/>
<dbReference type="SMART" id="SM00342">
    <property type="entry name" value="HTH_ARAC"/>
    <property type="match status" value="1"/>
</dbReference>
<keyword evidence="3" id="KW-0804">Transcription</keyword>
<name>A0A1E7XBQ3_9LACO</name>
<keyword evidence="2" id="KW-0238">DNA-binding</keyword>
<protein>
    <submittedName>
        <fullName evidence="5">HTH-type transcriptional activator RhaR</fullName>
    </submittedName>
</protein>
<dbReference type="GO" id="GO:0003700">
    <property type="term" value="F:DNA-binding transcription factor activity"/>
    <property type="evidence" value="ECO:0007669"/>
    <property type="project" value="InterPro"/>
</dbReference>
<evidence type="ECO:0000313" key="5">
    <source>
        <dbReference type="EMBL" id="OFA10547.1"/>
    </source>
</evidence>